<dbReference type="AlphaFoldDB" id="A0A848B4A6"/>
<dbReference type="PANTHER" id="PTHR13778">
    <property type="entry name" value="GLYCOSYLTRANSFERASE 8 DOMAIN-CONTAINING PROTEIN"/>
    <property type="match status" value="1"/>
</dbReference>
<evidence type="ECO:0000256" key="3">
    <source>
        <dbReference type="ARBA" id="ARBA00022723"/>
    </source>
</evidence>
<dbReference type="EMBL" id="JABAFA010000018">
    <property type="protein sequence ID" value="NMD99089.1"/>
    <property type="molecule type" value="Genomic_DNA"/>
</dbReference>
<reference evidence="4 5" key="1">
    <citation type="submission" date="2020-04" db="EMBL/GenBank/DDBJ databases">
        <authorList>
            <person name="Hitch T.C.A."/>
            <person name="Wylensek D."/>
            <person name="Clavel T."/>
        </authorList>
    </citation>
    <scope>NUCLEOTIDE SEQUENCE [LARGE SCALE GENOMIC DNA]</scope>
    <source>
        <strain evidence="4 5">PG-130-P53-12</strain>
    </source>
</reference>
<accession>A0A848B4A6</accession>
<dbReference type="SUPFAM" id="SSF53448">
    <property type="entry name" value="Nucleotide-diphospho-sugar transferases"/>
    <property type="match status" value="1"/>
</dbReference>
<name>A0A848B4A6_9FIRM</name>
<keyword evidence="5" id="KW-1185">Reference proteome</keyword>
<proteinExistence type="predicted"/>
<dbReference type="PANTHER" id="PTHR13778:SF47">
    <property type="entry name" value="LIPOPOLYSACCHARIDE 1,3-GALACTOSYLTRANSFERASE"/>
    <property type="match status" value="1"/>
</dbReference>
<dbReference type="GO" id="GO:0016757">
    <property type="term" value="F:glycosyltransferase activity"/>
    <property type="evidence" value="ECO:0007669"/>
    <property type="project" value="UniProtKB-KW"/>
</dbReference>
<protein>
    <submittedName>
        <fullName evidence="4">Glycosyltransferase family 8 protein</fullName>
    </submittedName>
</protein>
<dbReference type="InterPro" id="IPR002495">
    <property type="entry name" value="Glyco_trans_8"/>
</dbReference>
<organism evidence="4 5">
    <name type="scientific">Selenomonas bovis</name>
    <dbReference type="NCBI Taxonomy" id="416586"/>
    <lineage>
        <taxon>Bacteria</taxon>
        <taxon>Bacillati</taxon>
        <taxon>Bacillota</taxon>
        <taxon>Negativicutes</taxon>
        <taxon>Selenomonadales</taxon>
        <taxon>Selenomonadaceae</taxon>
        <taxon>Selenomonas</taxon>
    </lineage>
</organism>
<dbReference type="Proteomes" id="UP000543804">
    <property type="component" value="Unassembled WGS sequence"/>
</dbReference>
<keyword evidence="1" id="KW-0328">Glycosyltransferase</keyword>
<evidence type="ECO:0000313" key="5">
    <source>
        <dbReference type="Proteomes" id="UP000543804"/>
    </source>
</evidence>
<dbReference type="GO" id="GO:0046872">
    <property type="term" value="F:metal ion binding"/>
    <property type="evidence" value="ECO:0007669"/>
    <property type="project" value="UniProtKB-KW"/>
</dbReference>
<evidence type="ECO:0000256" key="1">
    <source>
        <dbReference type="ARBA" id="ARBA00022676"/>
    </source>
</evidence>
<dbReference type="InterPro" id="IPR050748">
    <property type="entry name" value="Glycosyltrans_8_dom-fam"/>
</dbReference>
<sequence>MKTFDNDFFAIENFVVSRKVYRYAEHAGGYHICYNVNDAFIPIMGASMVSVLENNQGVPITFHLFTDGYREENAEKIAALARRWRCTCILYKLDMEPFQDFHIKVERFSRITYARLYMPKIVRDYAARYIYLDADTMCVAPLAQLWHTDLAGAAMGAVSERASAVDYRAGFLHLKHGKYFNDGVMLVDILAWEQQHITEKAFSYQCEPRKRFLGQSQDVLNLVFDGANAFLPAGYNVYDGGGYDDGHSIIVHWTGRRKPWQMVMSAFDAQWRRYNALSPWETLTNLFPVKAPENYHDFKYWGYYRKGEGHFWDFLKGMFWYSVLRVRYKINR</sequence>
<keyword evidence="2 4" id="KW-0808">Transferase</keyword>
<dbReference type="InterPro" id="IPR029044">
    <property type="entry name" value="Nucleotide-diphossugar_trans"/>
</dbReference>
<dbReference type="CDD" id="cd04194">
    <property type="entry name" value="GT8_A4GalT_like"/>
    <property type="match status" value="1"/>
</dbReference>
<comment type="caution">
    <text evidence="4">The sequence shown here is derived from an EMBL/GenBank/DDBJ whole genome shotgun (WGS) entry which is preliminary data.</text>
</comment>
<keyword evidence="3" id="KW-0479">Metal-binding</keyword>
<evidence type="ECO:0000256" key="2">
    <source>
        <dbReference type="ARBA" id="ARBA00022679"/>
    </source>
</evidence>
<evidence type="ECO:0000313" key="4">
    <source>
        <dbReference type="EMBL" id="NMD99089.1"/>
    </source>
</evidence>
<dbReference type="RefSeq" id="WP_170077517.1">
    <property type="nucleotide sequence ID" value="NZ_JABAFA010000018.1"/>
</dbReference>
<dbReference type="Gene3D" id="3.90.550.10">
    <property type="entry name" value="Spore Coat Polysaccharide Biosynthesis Protein SpsA, Chain A"/>
    <property type="match status" value="1"/>
</dbReference>
<gene>
    <name evidence="4" type="ORF">HF878_06285</name>
</gene>
<dbReference type="Pfam" id="PF01501">
    <property type="entry name" value="Glyco_transf_8"/>
    <property type="match status" value="1"/>
</dbReference>